<sequence>MIAKTSFYYRSEMWVAGEVKDVTAHIANELKQANLVDDAKGEIEGVLPPSIQPNFESIINEPIHAKRETKPTTKKVEKK</sequence>
<dbReference type="RefSeq" id="WP_247976536.1">
    <property type="nucleotide sequence ID" value="NZ_CP095848.1"/>
</dbReference>
<gene>
    <name evidence="1" type="ORF">MWH26_06355</name>
</gene>
<proteinExistence type="predicted"/>
<protein>
    <submittedName>
        <fullName evidence="1">Uncharacterized protein</fullName>
    </submittedName>
</protein>
<evidence type="ECO:0000313" key="2">
    <source>
        <dbReference type="Proteomes" id="UP000829647"/>
    </source>
</evidence>
<accession>A0ABY4JF07</accession>
<keyword evidence="2" id="KW-1185">Reference proteome</keyword>
<organism evidence="1 2">
    <name type="scientific">Hymenobacter sublimis</name>
    <dbReference type="NCBI Taxonomy" id="2933777"/>
    <lineage>
        <taxon>Bacteria</taxon>
        <taxon>Pseudomonadati</taxon>
        <taxon>Bacteroidota</taxon>
        <taxon>Cytophagia</taxon>
        <taxon>Cytophagales</taxon>
        <taxon>Hymenobacteraceae</taxon>
        <taxon>Hymenobacter</taxon>
    </lineage>
</organism>
<evidence type="ECO:0000313" key="1">
    <source>
        <dbReference type="EMBL" id="UPL50524.1"/>
    </source>
</evidence>
<reference evidence="1 2" key="1">
    <citation type="submission" date="2022-04" db="EMBL/GenBank/DDBJ databases">
        <title>Hymenobacter sp. isolated from the air.</title>
        <authorList>
            <person name="Won M."/>
            <person name="Lee C.-M."/>
            <person name="Woen H.-Y."/>
            <person name="Kwon S.-W."/>
        </authorList>
    </citation>
    <scope>NUCLEOTIDE SEQUENCE [LARGE SCALE GENOMIC DNA]</scope>
    <source>
        <strain evidence="2">5516 S-25</strain>
    </source>
</reference>
<dbReference type="EMBL" id="CP095848">
    <property type="protein sequence ID" value="UPL50524.1"/>
    <property type="molecule type" value="Genomic_DNA"/>
</dbReference>
<name>A0ABY4JF07_9BACT</name>
<dbReference type="Proteomes" id="UP000829647">
    <property type="component" value="Chromosome"/>
</dbReference>